<proteinExistence type="predicted"/>
<dbReference type="RefSeq" id="WP_031391963.1">
    <property type="nucleotide sequence ID" value="NZ_JPNB01000002.1"/>
</dbReference>
<accession>A0A4R1QNT7</accession>
<keyword evidence="5" id="KW-1185">Reference proteome</keyword>
<feature type="domain" description="Non-reducing end beta-L-arabinofuranosidase-like GH127 middle" evidence="2">
    <location>
        <begin position="437"/>
        <end position="534"/>
    </location>
</feature>
<sequence length="649" mass="74241">MIIKMKAAEEIKVNQVQIKDNFWSVIQERIINIVIPFQEKVLNDEIPGVAKSHAIENFRIAAGLSEGEFYGMVFQDSDVAKWLEGVAYSLAVKPDEDLEKRADGIIDIIEKAQQPDGYLDTYFIIKEPEKRWQNLQECHELYCAGHMMEAAAAYYQVTGKDKLLHVAERMADHIIGRFGEDKERGIPGHQEVEIGLMKLYHATGKKKYKDMARFFLEERGKNPNYFYEEKIKRGWQHWGQYSLKPLDSTYNQAHTTIYEQKEAVGHAVRAVYMYTAMADLAGEDKDQRLFDACLTLWNNIVQQRMYVTGGIGSTMEGEAFSADYDLPNDMAYAETCASIAMVFFAKRMLEIKPDGKFADIMERELYNGIISGIQLDGKKYFYVNPLEVNPGVSGKIYGYKHTLPERPGWYECACCPTNLVRLIASLGAYAWSESDTTIYSHLFIGQKAQMHKANVEVESSYPWEGKVAYHVKPKSDSEFTLAIHIPEFVNAEDENTIIAVNARSVEIRKALKSGYLYITRTWKDGDIVDIQFAMPGRKIFANQRVRDNAGCVALMRGPIVYCFEGVDNGENIQALRIPKEMKAEPFLWKEGVLKGNVCLRMEGYCMEGNNELYSEERPAKKHAELTAIPYYAWANRGENQMRVWMLEEQ</sequence>
<dbReference type="InterPro" id="IPR049174">
    <property type="entry name" value="Beta-AFase-like"/>
</dbReference>
<dbReference type="AlphaFoldDB" id="A0A4R1QNT7"/>
<dbReference type="STRING" id="1469948.GCA_000732725_03329"/>
<dbReference type="InterPro" id="IPR008928">
    <property type="entry name" value="6-hairpin_glycosidase_sf"/>
</dbReference>
<organism evidence="4 5">
    <name type="scientific">Kineothrix alysoides</name>
    <dbReference type="NCBI Taxonomy" id="1469948"/>
    <lineage>
        <taxon>Bacteria</taxon>
        <taxon>Bacillati</taxon>
        <taxon>Bacillota</taxon>
        <taxon>Clostridia</taxon>
        <taxon>Lachnospirales</taxon>
        <taxon>Lachnospiraceae</taxon>
        <taxon>Kineothrix</taxon>
    </lineage>
</organism>
<dbReference type="Gene3D" id="1.50.10.20">
    <property type="match status" value="1"/>
</dbReference>
<dbReference type="InterPro" id="IPR049046">
    <property type="entry name" value="Beta-AFase-like_GH127_middle"/>
</dbReference>
<dbReference type="InterPro" id="IPR049049">
    <property type="entry name" value="Beta-AFase-like_GH127_C"/>
</dbReference>
<feature type="domain" description="Non-reducing end beta-L-arabinofuranosidase-like GH127 C-terminal" evidence="3">
    <location>
        <begin position="538"/>
        <end position="645"/>
    </location>
</feature>
<evidence type="ECO:0000259" key="1">
    <source>
        <dbReference type="Pfam" id="PF07944"/>
    </source>
</evidence>
<dbReference type="InterPro" id="IPR012878">
    <property type="entry name" value="Beta-AFase-like_GH127_cat"/>
</dbReference>
<dbReference type="Proteomes" id="UP000295718">
    <property type="component" value="Unassembled WGS sequence"/>
</dbReference>
<dbReference type="PANTHER" id="PTHR43465:SF2">
    <property type="entry name" value="DUF1680 DOMAIN PROTEIN (AFU_ORTHOLOGUE AFUA_1G08910)"/>
    <property type="match status" value="1"/>
</dbReference>
<dbReference type="EMBL" id="SLUO01000019">
    <property type="protein sequence ID" value="TCL54633.1"/>
    <property type="molecule type" value="Genomic_DNA"/>
</dbReference>
<dbReference type="PANTHER" id="PTHR43465">
    <property type="entry name" value="DUF1680 DOMAIN PROTEIN (AFU_ORTHOLOGUE AFUA_1G08910)"/>
    <property type="match status" value="1"/>
</dbReference>
<feature type="domain" description="Non-reducing end beta-L-arabinofuranosidase-like GH127 catalytic" evidence="1">
    <location>
        <begin position="15"/>
        <end position="427"/>
    </location>
</feature>
<name>A0A4R1QNT7_9FIRM</name>
<evidence type="ECO:0000259" key="2">
    <source>
        <dbReference type="Pfam" id="PF20736"/>
    </source>
</evidence>
<comment type="caution">
    <text evidence="4">The sequence shown here is derived from an EMBL/GenBank/DDBJ whole genome shotgun (WGS) entry which is preliminary data.</text>
</comment>
<dbReference type="Pfam" id="PF20736">
    <property type="entry name" value="Glyco_hydro127M"/>
    <property type="match status" value="1"/>
</dbReference>
<protein>
    <recommendedName>
        <fullName evidence="6">Glycoside hydrolase family 127 protein</fullName>
    </recommendedName>
</protein>
<evidence type="ECO:0000259" key="3">
    <source>
        <dbReference type="Pfam" id="PF20737"/>
    </source>
</evidence>
<dbReference type="Pfam" id="PF20737">
    <property type="entry name" value="Glyco_hydro127C"/>
    <property type="match status" value="1"/>
</dbReference>
<evidence type="ECO:0000313" key="4">
    <source>
        <dbReference type="EMBL" id="TCL54633.1"/>
    </source>
</evidence>
<dbReference type="Pfam" id="PF07944">
    <property type="entry name" value="Beta-AFase-like_GH127_cat"/>
    <property type="match status" value="1"/>
</dbReference>
<reference evidence="4 5" key="1">
    <citation type="submission" date="2019-03" db="EMBL/GenBank/DDBJ databases">
        <title>Genomic Encyclopedia of Type Strains, Phase IV (KMG-IV): sequencing the most valuable type-strain genomes for metagenomic binning, comparative biology and taxonomic classification.</title>
        <authorList>
            <person name="Goeker M."/>
        </authorList>
    </citation>
    <scope>NUCLEOTIDE SEQUENCE [LARGE SCALE GENOMIC DNA]</scope>
    <source>
        <strain evidence="4 5">DSM 100556</strain>
    </source>
</reference>
<dbReference type="GO" id="GO:0005975">
    <property type="term" value="P:carbohydrate metabolic process"/>
    <property type="evidence" value="ECO:0007669"/>
    <property type="project" value="InterPro"/>
</dbReference>
<dbReference type="SUPFAM" id="SSF48208">
    <property type="entry name" value="Six-hairpin glycosidases"/>
    <property type="match status" value="1"/>
</dbReference>
<dbReference type="OrthoDB" id="9757939at2"/>
<evidence type="ECO:0008006" key="6">
    <source>
        <dbReference type="Google" id="ProtNLM"/>
    </source>
</evidence>
<evidence type="ECO:0000313" key="5">
    <source>
        <dbReference type="Proteomes" id="UP000295718"/>
    </source>
</evidence>
<gene>
    <name evidence="4" type="ORF">EDD76_11956</name>
</gene>